<evidence type="ECO:0000256" key="3">
    <source>
        <dbReference type="ARBA" id="ARBA00022490"/>
    </source>
</evidence>
<feature type="domain" description="PTS EIIB type-4" evidence="8">
    <location>
        <begin position="1"/>
        <end position="149"/>
    </location>
</feature>
<dbReference type="InterPro" id="IPR036667">
    <property type="entry name" value="PTS_IIB_sorbose-sp_sf"/>
</dbReference>
<dbReference type="Pfam" id="PF03830">
    <property type="entry name" value="PTSIIB_sorb"/>
    <property type="match status" value="1"/>
</dbReference>
<dbReference type="AlphaFoldDB" id="A0A7W8DHW2"/>
<dbReference type="SUPFAM" id="SSF52728">
    <property type="entry name" value="PTS IIb component"/>
    <property type="match status" value="1"/>
</dbReference>
<dbReference type="InterPro" id="IPR004720">
    <property type="entry name" value="PTS_IIB_sorbose-sp"/>
</dbReference>
<keyword evidence="6" id="KW-0598">Phosphotransferase system</keyword>
<dbReference type="Proteomes" id="UP000528322">
    <property type="component" value="Unassembled WGS sequence"/>
</dbReference>
<keyword evidence="7" id="KW-0418">Kinase</keyword>
<keyword evidence="4" id="KW-0762">Sugar transport</keyword>
<name>A0A7W8DHW2_9BACT</name>
<keyword evidence="5" id="KW-0808">Transferase</keyword>
<keyword evidence="10" id="KW-1185">Reference proteome</keyword>
<evidence type="ECO:0000256" key="2">
    <source>
        <dbReference type="ARBA" id="ARBA00022448"/>
    </source>
</evidence>
<evidence type="ECO:0000259" key="8">
    <source>
        <dbReference type="PROSITE" id="PS51101"/>
    </source>
</evidence>
<dbReference type="Gene3D" id="3.40.35.10">
    <property type="entry name" value="Phosphotransferase system, sorbose subfamily IIB component"/>
    <property type="match status" value="1"/>
</dbReference>
<reference evidence="9 10" key="1">
    <citation type="submission" date="2020-08" db="EMBL/GenBank/DDBJ databases">
        <title>Genomic Encyclopedia of Type Strains, Phase IV (KMG-IV): sequencing the most valuable type-strain genomes for metagenomic binning, comparative biology and taxonomic classification.</title>
        <authorList>
            <person name="Goeker M."/>
        </authorList>
    </citation>
    <scope>NUCLEOTIDE SEQUENCE [LARGE SCALE GENOMIC DNA]</scope>
    <source>
        <strain evidence="9 10">DSM 22071</strain>
    </source>
</reference>
<dbReference type="GO" id="GO:0016301">
    <property type="term" value="F:kinase activity"/>
    <property type="evidence" value="ECO:0007669"/>
    <property type="project" value="UniProtKB-KW"/>
</dbReference>
<dbReference type="GO" id="GO:0008982">
    <property type="term" value="F:protein-N(PI)-phosphohistidine-sugar phosphotransferase activity"/>
    <property type="evidence" value="ECO:0007669"/>
    <property type="project" value="InterPro"/>
</dbReference>
<comment type="caution">
    <text evidence="9">The sequence shown here is derived from an EMBL/GenBank/DDBJ whole genome shotgun (WGS) entry which is preliminary data.</text>
</comment>
<dbReference type="RefSeq" id="WP_183733909.1">
    <property type="nucleotide sequence ID" value="NZ_JACHID010000016.1"/>
</dbReference>
<evidence type="ECO:0000256" key="7">
    <source>
        <dbReference type="ARBA" id="ARBA00022777"/>
    </source>
</evidence>
<evidence type="ECO:0000313" key="9">
    <source>
        <dbReference type="EMBL" id="MBB5022772.1"/>
    </source>
</evidence>
<keyword evidence="3" id="KW-0963">Cytoplasm</keyword>
<comment type="subcellular location">
    <subcellularLocation>
        <location evidence="1">Cytoplasm</location>
    </subcellularLocation>
</comment>
<dbReference type="GO" id="GO:0009401">
    <property type="term" value="P:phosphoenolpyruvate-dependent sugar phosphotransferase system"/>
    <property type="evidence" value="ECO:0007669"/>
    <property type="project" value="UniProtKB-KW"/>
</dbReference>
<sequence length="149" mass="17441">MKKSSFIRLDERLVHGQVVHGWLRHLKVCTIIVVDERVAQDVLRQQIYRCAVPSGIKVQFVTSRECRKVIDEMDRTLFLFSSIEQIKDVVSEHPVEEINIGCMQKRNNRQKEFNSIYISQNELDQLMQLKEDGTTINFQKVPGEKKLLL</sequence>
<evidence type="ECO:0000256" key="6">
    <source>
        <dbReference type="ARBA" id="ARBA00022683"/>
    </source>
</evidence>
<protein>
    <submittedName>
        <fullName evidence="9">PTS system mannose-specific IIB component</fullName>
    </submittedName>
</protein>
<accession>A0A7W8DHW2</accession>
<evidence type="ECO:0000313" key="10">
    <source>
        <dbReference type="Proteomes" id="UP000528322"/>
    </source>
</evidence>
<gene>
    <name evidence="9" type="ORF">HNR37_002116</name>
</gene>
<dbReference type="EMBL" id="JACHID010000016">
    <property type="protein sequence ID" value="MBB5022772.1"/>
    <property type="molecule type" value="Genomic_DNA"/>
</dbReference>
<keyword evidence="2" id="KW-0813">Transport</keyword>
<dbReference type="GO" id="GO:0005737">
    <property type="term" value="C:cytoplasm"/>
    <property type="evidence" value="ECO:0007669"/>
    <property type="project" value="UniProtKB-SubCell"/>
</dbReference>
<organism evidence="9 10">
    <name type="scientific">Desulfurispira natronophila</name>
    <dbReference type="NCBI Taxonomy" id="682562"/>
    <lineage>
        <taxon>Bacteria</taxon>
        <taxon>Pseudomonadati</taxon>
        <taxon>Chrysiogenota</taxon>
        <taxon>Chrysiogenia</taxon>
        <taxon>Chrysiogenales</taxon>
        <taxon>Chrysiogenaceae</taxon>
        <taxon>Desulfurispira</taxon>
    </lineage>
</organism>
<evidence type="ECO:0000256" key="4">
    <source>
        <dbReference type="ARBA" id="ARBA00022597"/>
    </source>
</evidence>
<evidence type="ECO:0000256" key="1">
    <source>
        <dbReference type="ARBA" id="ARBA00004496"/>
    </source>
</evidence>
<dbReference type="PROSITE" id="PS51101">
    <property type="entry name" value="PTS_EIIB_TYPE_4"/>
    <property type="match status" value="1"/>
</dbReference>
<evidence type="ECO:0000256" key="5">
    <source>
        <dbReference type="ARBA" id="ARBA00022679"/>
    </source>
</evidence>
<proteinExistence type="predicted"/>